<dbReference type="AlphaFoldDB" id="A0AAE1NU78"/>
<gene>
    <name evidence="2" type="ORF">Pmani_031171</name>
</gene>
<organism evidence="2 3">
    <name type="scientific">Petrolisthes manimaculis</name>
    <dbReference type="NCBI Taxonomy" id="1843537"/>
    <lineage>
        <taxon>Eukaryota</taxon>
        <taxon>Metazoa</taxon>
        <taxon>Ecdysozoa</taxon>
        <taxon>Arthropoda</taxon>
        <taxon>Crustacea</taxon>
        <taxon>Multicrustacea</taxon>
        <taxon>Malacostraca</taxon>
        <taxon>Eumalacostraca</taxon>
        <taxon>Eucarida</taxon>
        <taxon>Decapoda</taxon>
        <taxon>Pleocyemata</taxon>
        <taxon>Anomura</taxon>
        <taxon>Galatheoidea</taxon>
        <taxon>Porcellanidae</taxon>
        <taxon>Petrolisthes</taxon>
    </lineage>
</organism>
<evidence type="ECO:0000256" key="1">
    <source>
        <dbReference type="SAM" id="MobiDB-lite"/>
    </source>
</evidence>
<dbReference type="Proteomes" id="UP001292094">
    <property type="component" value="Unassembled WGS sequence"/>
</dbReference>
<sequence>MDIYNIALDLHHQRARILGTSPQSIDGADNRWKELRNLEAAKEFCNEVVPPPLPPTKLEDPPPALTAG</sequence>
<feature type="compositionally biased region" description="Pro residues" evidence="1">
    <location>
        <begin position="49"/>
        <end position="68"/>
    </location>
</feature>
<feature type="region of interest" description="Disordered" evidence="1">
    <location>
        <begin position="47"/>
        <end position="68"/>
    </location>
</feature>
<evidence type="ECO:0000313" key="3">
    <source>
        <dbReference type="Proteomes" id="UP001292094"/>
    </source>
</evidence>
<protein>
    <submittedName>
        <fullName evidence="2">Uncharacterized protein</fullName>
    </submittedName>
</protein>
<proteinExistence type="predicted"/>
<comment type="caution">
    <text evidence="2">The sequence shown here is derived from an EMBL/GenBank/DDBJ whole genome shotgun (WGS) entry which is preliminary data.</text>
</comment>
<dbReference type="EMBL" id="JAWZYT010003883">
    <property type="protein sequence ID" value="KAK4296325.1"/>
    <property type="molecule type" value="Genomic_DNA"/>
</dbReference>
<accession>A0AAE1NU78</accession>
<name>A0AAE1NU78_9EUCA</name>
<keyword evidence="3" id="KW-1185">Reference proteome</keyword>
<reference evidence="2" key="1">
    <citation type="submission" date="2023-11" db="EMBL/GenBank/DDBJ databases">
        <title>Genome assemblies of two species of porcelain crab, Petrolisthes cinctipes and Petrolisthes manimaculis (Anomura: Porcellanidae).</title>
        <authorList>
            <person name="Angst P."/>
        </authorList>
    </citation>
    <scope>NUCLEOTIDE SEQUENCE</scope>
    <source>
        <strain evidence="2">PB745_02</strain>
        <tissue evidence="2">Gill</tissue>
    </source>
</reference>
<evidence type="ECO:0000313" key="2">
    <source>
        <dbReference type="EMBL" id="KAK4296325.1"/>
    </source>
</evidence>